<feature type="transmembrane region" description="Helical" evidence="7">
    <location>
        <begin position="21"/>
        <end position="44"/>
    </location>
</feature>
<feature type="domain" description="Methyl-accepting transducer" evidence="8">
    <location>
        <begin position="402"/>
        <end position="660"/>
    </location>
</feature>
<evidence type="ECO:0000256" key="6">
    <source>
        <dbReference type="PROSITE-ProRule" id="PRU00284"/>
    </source>
</evidence>
<evidence type="ECO:0000259" key="8">
    <source>
        <dbReference type="PROSITE" id="PS50111"/>
    </source>
</evidence>
<accession>A0A7X3FH38</accession>
<dbReference type="Pfam" id="PF00672">
    <property type="entry name" value="HAMP"/>
    <property type="match status" value="1"/>
</dbReference>
<sequence length="696" mass="75129">MKTYHSKGSRKIFQKINLTGLFAKIMLISVACMVIPMLIALWYASSSSGDSLEEEARESMMNIVSEKVHQVDLAFNNLSLSSSSIANNPFLVNTFKEMKKTGNSKSENAANTSAYLGKILTDSNGLYENIYAAYNSVIVSDGIGGQSLDIDIGVADLDAALLEGIKKAPVLYGPVQSPVTGGPIMALLAQIPDGSTGDKPSIVGTAVDLTKLSTNIVRTTQEGNVKTYMINSAGVLVAAEDASQVLKFDMAKAEGDIPAFFKEVSANKNGLGYFTLDGQKQIASYGKSTLQDMYIISFKPVDEYMQNVSNLQQGLVVVILGSIIVFAAILILLSYRITTPIKVATEHLKVIASGDLSHPVPQKHMQARDETGILMQSMHTMQTSVSEMIRTIVQESDKLGRSVTAVSSHLTDLNSQIQDVSGTTEQMAAAMEETAASTEEMDHSSVNIRQSVRMISDKAKQGEEISKEVSERAENLRKTAVTSSERAVQVGEEMRMNLGSAIEQSKAVEQIQVLANSILEITAQTNLLALNANIEAARAGEAGRGFAVVAGEIRKLAEVSGQSANKIRDVVQIVTSSVENLKNNSENMLEFIDGTVIKDYNAMVETGRQYHRDAEFYENLLGDFNSTSHELSKAIQNMTLTINEISIANNESAEGTGNISDKASIALKSSNKVLEIAGDTKESAEQLKQTIANFKV</sequence>
<evidence type="ECO:0000256" key="3">
    <source>
        <dbReference type="ARBA" id="ARBA00023136"/>
    </source>
</evidence>
<dbReference type="SUPFAM" id="SSF58104">
    <property type="entry name" value="Methyl-accepting chemotaxis protein (MCP) signaling domain"/>
    <property type="match status" value="1"/>
</dbReference>
<keyword evidence="2" id="KW-1003">Cell membrane</keyword>
<dbReference type="SMART" id="SM00304">
    <property type="entry name" value="HAMP"/>
    <property type="match status" value="1"/>
</dbReference>
<evidence type="ECO:0000256" key="2">
    <source>
        <dbReference type="ARBA" id="ARBA00022475"/>
    </source>
</evidence>
<dbReference type="InterPro" id="IPR003660">
    <property type="entry name" value="HAMP_dom"/>
</dbReference>
<protein>
    <submittedName>
        <fullName evidence="10">HAMP domain-containing protein</fullName>
    </submittedName>
</protein>
<dbReference type="RefSeq" id="WP_157334565.1">
    <property type="nucleotide sequence ID" value="NZ_RHLK01000003.1"/>
</dbReference>
<keyword evidence="3 7" id="KW-0472">Membrane</keyword>
<dbReference type="PANTHER" id="PTHR32089">
    <property type="entry name" value="METHYL-ACCEPTING CHEMOTAXIS PROTEIN MCPB"/>
    <property type="match status" value="1"/>
</dbReference>
<proteinExistence type="inferred from homology"/>
<dbReference type="EMBL" id="RHLK01000003">
    <property type="protein sequence ID" value="MVO99549.1"/>
    <property type="molecule type" value="Genomic_DNA"/>
</dbReference>
<keyword evidence="7" id="KW-0812">Transmembrane</keyword>
<evidence type="ECO:0000313" key="10">
    <source>
        <dbReference type="EMBL" id="MVO99549.1"/>
    </source>
</evidence>
<dbReference type="Gene3D" id="1.10.287.950">
    <property type="entry name" value="Methyl-accepting chemotaxis protein"/>
    <property type="match status" value="1"/>
</dbReference>
<comment type="similarity">
    <text evidence="5">Belongs to the methyl-accepting chemotaxis (MCP) protein family.</text>
</comment>
<evidence type="ECO:0000313" key="11">
    <source>
        <dbReference type="Proteomes" id="UP000490800"/>
    </source>
</evidence>
<keyword evidence="11" id="KW-1185">Reference proteome</keyword>
<organism evidence="10 11">
    <name type="scientific">Paenibacillus lutrae</name>
    <dbReference type="NCBI Taxonomy" id="2078573"/>
    <lineage>
        <taxon>Bacteria</taxon>
        <taxon>Bacillati</taxon>
        <taxon>Bacillota</taxon>
        <taxon>Bacilli</taxon>
        <taxon>Bacillales</taxon>
        <taxon>Paenibacillaceae</taxon>
        <taxon>Paenibacillus</taxon>
    </lineage>
</organism>
<feature type="transmembrane region" description="Helical" evidence="7">
    <location>
        <begin position="314"/>
        <end position="333"/>
    </location>
</feature>
<name>A0A7X3FH38_9BACL</name>
<dbReference type="Pfam" id="PF00015">
    <property type="entry name" value="MCPsignal"/>
    <property type="match status" value="1"/>
</dbReference>
<keyword evidence="4 6" id="KW-0807">Transducer</keyword>
<evidence type="ECO:0000256" key="5">
    <source>
        <dbReference type="ARBA" id="ARBA00029447"/>
    </source>
</evidence>
<evidence type="ECO:0000256" key="4">
    <source>
        <dbReference type="ARBA" id="ARBA00023224"/>
    </source>
</evidence>
<keyword evidence="7" id="KW-1133">Transmembrane helix</keyword>
<dbReference type="PANTHER" id="PTHR32089:SF112">
    <property type="entry name" value="LYSOZYME-LIKE PROTEIN-RELATED"/>
    <property type="match status" value="1"/>
</dbReference>
<evidence type="ECO:0000259" key="9">
    <source>
        <dbReference type="PROSITE" id="PS50885"/>
    </source>
</evidence>
<feature type="domain" description="HAMP" evidence="9">
    <location>
        <begin position="335"/>
        <end position="390"/>
    </location>
</feature>
<dbReference type="PROSITE" id="PS50885">
    <property type="entry name" value="HAMP"/>
    <property type="match status" value="1"/>
</dbReference>
<dbReference type="GO" id="GO:0007165">
    <property type="term" value="P:signal transduction"/>
    <property type="evidence" value="ECO:0007669"/>
    <property type="project" value="UniProtKB-KW"/>
</dbReference>
<comment type="caution">
    <text evidence="10">The sequence shown here is derived from an EMBL/GenBank/DDBJ whole genome shotgun (WGS) entry which is preliminary data.</text>
</comment>
<dbReference type="Gene3D" id="3.30.450.20">
    <property type="entry name" value="PAS domain"/>
    <property type="match status" value="1"/>
</dbReference>
<dbReference type="GO" id="GO:0005886">
    <property type="term" value="C:plasma membrane"/>
    <property type="evidence" value="ECO:0007669"/>
    <property type="project" value="UniProtKB-SubCell"/>
</dbReference>
<reference evidence="10 11" key="1">
    <citation type="journal article" date="2019" name="Microorganisms">
        <title>Paenibacillus lutrae sp. nov., A Chitinolytic Species Isolated from A River Otter in Castril Natural Park, Granada, Spain.</title>
        <authorList>
            <person name="Rodriguez M."/>
            <person name="Reina J.C."/>
            <person name="Bejar V."/>
            <person name="Llamas I."/>
        </authorList>
    </citation>
    <scope>NUCLEOTIDE SEQUENCE [LARGE SCALE GENOMIC DNA]</scope>
    <source>
        <strain evidence="10 11">N10</strain>
    </source>
</reference>
<dbReference type="SMART" id="SM00283">
    <property type="entry name" value="MA"/>
    <property type="match status" value="1"/>
</dbReference>
<comment type="subcellular location">
    <subcellularLocation>
        <location evidence="1">Cell membrane</location>
    </subcellularLocation>
</comment>
<dbReference type="PROSITE" id="PS50111">
    <property type="entry name" value="CHEMOTAXIS_TRANSDUC_2"/>
    <property type="match status" value="1"/>
</dbReference>
<evidence type="ECO:0000256" key="7">
    <source>
        <dbReference type="SAM" id="Phobius"/>
    </source>
</evidence>
<evidence type="ECO:0000256" key="1">
    <source>
        <dbReference type="ARBA" id="ARBA00004236"/>
    </source>
</evidence>
<dbReference type="Proteomes" id="UP000490800">
    <property type="component" value="Unassembled WGS sequence"/>
</dbReference>
<dbReference type="CDD" id="cd06225">
    <property type="entry name" value="HAMP"/>
    <property type="match status" value="1"/>
</dbReference>
<dbReference type="AlphaFoldDB" id="A0A7X3FH38"/>
<dbReference type="OrthoDB" id="9760371at2"/>
<dbReference type="InterPro" id="IPR004089">
    <property type="entry name" value="MCPsignal_dom"/>
</dbReference>
<gene>
    <name evidence="10" type="ORF">EDM21_08405</name>
</gene>